<dbReference type="Proteomes" id="UP000537862">
    <property type="component" value="Unassembled WGS sequence"/>
</dbReference>
<comment type="pathway">
    <text evidence="3 18">Phospholipid metabolism; CDP-diacylglycerol biosynthesis; CDP-diacylglycerol from sn-glycerol 3-phosphate: step 3/3.</text>
</comment>
<feature type="transmembrane region" description="Helical" evidence="19">
    <location>
        <begin position="56"/>
        <end position="75"/>
    </location>
</feature>
<evidence type="ECO:0000256" key="4">
    <source>
        <dbReference type="ARBA" id="ARBA00005189"/>
    </source>
</evidence>
<feature type="transmembrane region" description="Helical" evidence="19">
    <location>
        <begin position="235"/>
        <end position="254"/>
    </location>
</feature>
<feature type="transmembrane region" description="Helical" evidence="19">
    <location>
        <begin position="27"/>
        <end position="44"/>
    </location>
</feature>
<feature type="transmembrane region" description="Helical" evidence="19">
    <location>
        <begin position="138"/>
        <end position="159"/>
    </location>
</feature>
<evidence type="ECO:0000256" key="16">
    <source>
        <dbReference type="ARBA" id="ARBA00023209"/>
    </source>
</evidence>
<evidence type="ECO:0000256" key="9">
    <source>
        <dbReference type="ARBA" id="ARBA00022516"/>
    </source>
</evidence>
<keyword evidence="10 18" id="KW-0808">Transferase</keyword>
<comment type="caution">
    <text evidence="20">The sequence shown here is derived from an EMBL/GenBank/DDBJ whole genome shotgun (WGS) entry which is preliminary data.</text>
</comment>
<dbReference type="GO" id="GO:0005886">
    <property type="term" value="C:plasma membrane"/>
    <property type="evidence" value="ECO:0007669"/>
    <property type="project" value="UniProtKB-SubCell"/>
</dbReference>
<dbReference type="AlphaFoldDB" id="A0A849P939"/>
<organism evidence="20 21">
    <name type="scientific">Pelistega suis</name>
    <dbReference type="NCBI Taxonomy" id="1631957"/>
    <lineage>
        <taxon>Bacteria</taxon>
        <taxon>Pseudomonadati</taxon>
        <taxon>Pseudomonadota</taxon>
        <taxon>Betaproteobacteria</taxon>
        <taxon>Burkholderiales</taxon>
        <taxon>Alcaligenaceae</taxon>
        <taxon>Pelistega</taxon>
    </lineage>
</organism>
<evidence type="ECO:0000256" key="11">
    <source>
        <dbReference type="ARBA" id="ARBA00022692"/>
    </source>
</evidence>
<dbReference type="UniPathway" id="UPA00557">
    <property type="reaction ID" value="UER00614"/>
</dbReference>
<dbReference type="InterPro" id="IPR000374">
    <property type="entry name" value="PC_trans"/>
</dbReference>
<protein>
    <recommendedName>
        <fullName evidence="7 18">Phosphatidate cytidylyltransferase</fullName>
        <ecNumber evidence="6 18">2.7.7.41</ecNumber>
    </recommendedName>
</protein>
<evidence type="ECO:0000256" key="6">
    <source>
        <dbReference type="ARBA" id="ARBA00012487"/>
    </source>
</evidence>
<keyword evidence="11 18" id="KW-0812">Transmembrane</keyword>
<evidence type="ECO:0000313" key="21">
    <source>
        <dbReference type="Proteomes" id="UP000537862"/>
    </source>
</evidence>
<evidence type="ECO:0000256" key="10">
    <source>
        <dbReference type="ARBA" id="ARBA00022679"/>
    </source>
</evidence>
<accession>A0A849P939</accession>
<dbReference type="EMBL" id="JABGBN010000002">
    <property type="protein sequence ID" value="NOL51467.1"/>
    <property type="molecule type" value="Genomic_DNA"/>
</dbReference>
<dbReference type="GO" id="GO:0004605">
    <property type="term" value="F:phosphatidate cytidylyltransferase activity"/>
    <property type="evidence" value="ECO:0007669"/>
    <property type="project" value="UniProtKB-EC"/>
</dbReference>
<comment type="catalytic activity">
    <reaction evidence="1 18">
        <text>a 1,2-diacyl-sn-glycero-3-phosphate + CTP + H(+) = a CDP-1,2-diacyl-sn-glycerol + diphosphate</text>
        <dbReference type="Rhea" id="RHEA:16229"/>
        <dbReference type="ChEBI" id="CHEBI:15378"/>
        <dbReference type="ChEBI" id="CHEBI:33019"/>
        <dbReference type="ChEBI" id="CHEBI:37563"/>
        <dbReference type="ChEBI" id="CHEBI:58332"/>
        <dbReference type="ChEBI" id="CHEBI:58608"/>
        <dbReference type="EC" id="2.7.7.41"/>
    </reaction>
</comment>
<dbReference type="RefSeq" id="WP_171680139.1">
    <property type="nucleotide sequence ID" value="NZ_JABGBN010000002.1"/>
</dbReference>
<keyword evidence="13 19" id="KW-1133">Transmembrane helix</keyword>
<keyword evidence="17" id="KW-1208">Phospholipid metabolism</keyword>
<gene>
    <name evidence="20" type="ORF">HKX39_04645</name>
</gene>
<dbReference type="GO" id="GO:0016024">
    <property type="term" value="P:CDP-diacylglycerol biosynthetic process"/>
    <property type="evidence" value="ECO:0007669"/>
    <property type="project" value="UniProtKB-UniPathway"/>
</dbReference>
<comment type="pathway">
    <text evidence="4">Lipid metabolism.</text>
</comment>
<evidence type="ECO:0000313" key="20">
    <source>
        <dbReference type="EMBL" id="NOL51467.1"/>
    </source>
</evidence>
<evidence type="ECO:0000256" key="17">
    <source>
        <dbReference type="ARBA" id="ARBA00023264"/>
    </source>
</evidence>
<evidence type="ECO:0000256" key="8">
    <source>
        <dbReference type="ARBA" id="ARBA00022475"/>
    </source>
</evidence>
<evidence type="ECO:0000256" key="2">
    <source>
        <dbReference type="ARBA" id="ARBA00004651"/>
    </source>
</evidence>
<evidence type="ECO:0000256" key="5">
    <source>
        <dbReference type="ARBA" id="ARBA00010185"/>
    </source>
</evidence>
<keyword evidence="16" id="KW-0594">Phospholipid biosynthesis</keyword>
<keyword evidence="15 19" id="KW-0472">Membrane</keyword>
<name>A0A849P939_9BURK</name>
<feature type="transmembrane region" description="Helical" evidence="19">
    <location>
        <begin position="284"/>
        <end position="303"/>
    </location>
</feature>
<keyword evidence="12 18" id="KW-0548">Nucleotidyltransferase</keyword>
<reference evidence="20 21" key="1">
    <citation type="submission" date="2020-05" db="EMBL/GenBank/DDBJ databases">
        <authorList>
            <person name="Niu N."/>
        </authorList>
    </citation>
    <scope>NUCLEOTIDE SEQUENCE [LARGE SCALE GENOMIC DNA]</scope>
    <source>
        <strain evidence="20 21">3340-03</strain>
    </source>
</reference>
<keyword evidence="8" id="KW-1003">Cell membrane</keyword>
<evidence type="ECO:0000256" key="7">
    <source>
        <dbReference type="ARBA" id="ARBA00019373"/>
    </source>
</evidence>
<dbReference type="Pfam" id="PF01148">
    <property type="entry name" value="CTP_transf_1"/>
    <property type="match status" value="1"/>
</dbReference>
<comment type="similarity">
    <text evidence="5 18">Belongs to the CDS family.</text>
</comment>
<evidence type="ECO:0000256" key="1">
    <source>
        <dbReference type="ARBA" id="ARBA00001698"/>
    </source>
</evidence>
<keyword evidence="21" id="KW-1185">Reference proteome</keyword>
<proteinExistence type="inferred from homology"/>
<evidence type="ECO:0000256" key="18">
    <source>
        <dbReference type="RuleBase" id="RU003938"/>
    </source>
</evidence>
<dbReference type="EC" id="2.7.7.41" evidence="6 18"/>
<dbReference type="PANTHER" id="PTHR46382">
    <property type="entry name" value="PHOSPHATIDATE CYTIDYLYLTRANSFERASE"/>
    <property type="match status" value="1"/>
</dbReference>
<evidence type="ECO:0000256" key="14">
    <source>
        <dbReference type="ARBA" id="ARBA00023098"/>
    </source>
</evidence>
<comment type="subcellular location">
    <subcellularLocation>
        <location evidence="2">Cell membrane</location>
        <topology evidence="2">Multi-pass membrane protein</topology>
    </subcellularLocation>
</comment>
<evidence type="ECO:0000256" key="12">
    <source>
        <dbReference type="ARBA" id="ARBA00022695"/>
    </source>
</evidence>
<feature type="transmembrane region" description="Helical" evidence="19">
    <location>
        <begin position="204"/>
        <end position="223"/>
    </location>
</feature>
<keyword evidence="9" id="KW-0444">Lipid biosynthesis</keyword>
<evidence type="ECO:0000256" key="19">
    <source>
        <dbReference type="SAM" id="Phobius"/>
    </source>
</evidence>
<evidence type="ECO:0000256" key="15">
    <source>
        <dbReference type="ARBA" id="ARBA00023136"/>
    </source>
</evidence>
<dbReference type="PANTHER" id="PTHR46382:SF1">
    <property type="entry name" value="PHOSPHATIDATE CYTIDYLYLTRANSFERASE"/>
    <property type="match status" value="1"/>
</dbReference>
<evidence type="ECO:0000256" key="13">
    <source>
        <dbReference type="ARBA" id="ARBA00022989"/>
    </source>
</evidence>
<keyword evidence="14" id="KW-0443">Lipid metabolism</keyword>
<sequence>MLIPRIITAVVLLAILAVLISLSNPVYFAIFISLASALTLFEWLRISLNGAKKQLTAAMIAIMTFVIFLALYFLMMPGEGEDNILVALSKPTVFQANPWSTVVFSLLIMLQFFVSFVWIFIVPMVLYQAKTQVSYNSVFHSILAVFAAFTTWFAILIIYVFLGAWFLLSFLSIIWCADNFAYFGGKYFGGEKLAPAISPGKTRSGAICGLISVAIWMTVSAFIENSFSALLVKHIGLLGAVAVGVLMGVVSIFGDLYESLLKRRAGVKDSSQLLPGHGGFWDRLDSVVAVSPIAMCFVFLLYIQ</sequence>
<evidence type="ECO:0000256" key="3">
    <source>
        <dbReference type="ARBA" id="ARBA00005119"/>
    </source>
</evidence>
<feature type="transmembrane region" description="Helical" evidence="19">
    <location>
        <begin position="102"/>
        <end position="126"/>
    </location>
</feature>
<dbReference type="PROSITE" id="PS01315">
    <property type="entry name" value="CDS"/>
    <property type="match status" value="1"/>
</dbReference>